<dbReference type="Gene3D" id="3.40.50.1820">
    <property type="entry name" value="alpha/beta hydrolase"/>
    <property type="match status" value="1"/>
</dbReference>
<evidence type="ECO:0000256" key="2">
    <source>
        <dbReference type="ARBA" id="ARBA00022801"/>
    </source>
</evidence>
<dbReference type="NCBIfam" id="TIGR01840">
    <property type="entry name" value="esterase_phb"/>
    <property type="match status" value="1"/>
</dbReference>
<evidence type="ECO:0000313" key="4">
    <source>
        <dbReference type="Proteomes" id="UP000316801"/>
    </source>
</evidence>
<dbReference type="PANTHER" id="PTHR43037:SF1">
    <property type="entry name" value="BLL1128 PROTEIN"/>
    <property type="match status" value="1"/>
</dbReference>
<dbReference type="InterPro" id="IPR010126">
    <property type="entry name" value="Esterase_phb"/>
</dbReference>
<reference evidence="3 4" key="1">
    <citation type="submission" date="2019-07" db="EMBL/GenBank/DDBJ databases">
        <title>Ln-dependent methylotrophs.</title>
        <authorList>
            <person name="Tani A."/>
        </authorList>
    </citation>
    <scope>NUCLEOTIDE SEQUENCE [LARGE SCALE GENOMIC DNA]</scope>
    <source>
        <strain evidence="3 4">SM12</strain>
    </source>
</reference>
<dbReference type="PANTHER" id="PTHR43037">
    <property type="entry name" value="UNNAMED PRODUCT-RELATED"/>
    <property type="match status" value="1"/>
</dbReference>
<dbReference type="EMBL" id="VJMG01000010">
    <property type="protein sequence ID" value="TRL41187.1"/>
    <property type="molecule type" value="Genomic_DNA"/>
</dbReference>
<organism evidence="3 4">
    <name type="scientific">Rhizobium straminoryzae</name>
    <dbReference type="NCBI Taxonomy" id="1387186"/>
    <lineage>
        <taxon>Bacteria</taxon>
        <taxon>Pseudomonadati</taxon>
        <taxon>Pseudomonadota</taxon>
        <taxon>Alphaproteobacteria</taxon>
        <taxon>Hyphomicrobiales</taxon>
        <taxon>Rhizobiaceae</taxon>
        <taxon>Rhizobium/Agrobacterium group</taxon>
        <taxon>Rhizobium</taxon>
    </lineage>
</organism>
<dbReference type="InterPro" id="IPR050955">
    <property type="entry name" value="Plant_Biomass_Hydrol_Est"/>
</dbReference>
<dbReference type="GO" id="GO:0005576">
    <property type="term" value="C:extracellular region"/>
    <property type="evidence" value="ECO:0007669"/>
    <property type="project" value="InterPro"/>
</dbReference>
<keyword evidence="1" id="KW-0732">Signal</keyword>
<protein>
    <submittedName>
        <fullName evidence="3">PHB depolymerase family esterase</fullName>
    </submittedName>
</protein>
<dbReference type="GO" id="GO:0016787">
    <property type="term" value="F:hydrolase activity"/>
    <property type="evidence" value="ECO:0007669"/>
    <property type="project" value="UniProtKB-KW"/>
</dbReference>
<dbReference type="AlphaFoldDB" id="A0A549TF84"/>
<proteinExistence type="predicted"/>
<dbReference type="InterPro" id="IPR029058">
    <property type="entry name" value="AB_hydrolase_fold"/>
</dbReference>
<gene>
    <name evidence="3" type="ORF">FNA46_04405</name>
</gene>
<evidence type="ECO:0000313" key="3">
    <source>
        <dbReference type="EMBL" id="TRL41187.1"/>
    </source>
</evidence>
<dbReference type="SUPFAM" id="SSF53474">
    <property type="entry name" value="alpha/beta-Hydrolases"/>
    <property type="match status" value="1"/>
</dbReference>
<keyword evidence="2" id="KW-0378">Hydrolase</keyword>
<dbReference type="RefSeq" id="WP_142881128.1">
    <property type="nucleotide sequence ID" value="NZ_VJMG01000010.1"/>
</dbReference>
<keyword evidence="4" id="KW-1185">Reference proteome</keyword>
<evidence type="ECO:0000256" key="1">
    <source>
        <dbReference type="ARBA" id="ARBA00022729"/>
    </source>
</evidence>
<accession>A0A549TF84</accession>
<dbReference type="Proteomes" id="UP000316801">
    <property type="component" value="Unassembled WGS sequence"/>
</dbReference>
<name>A0A549TF84_9HYPH</name>
<comment type="caution">
    <text evidence="3">The sequence shown here is derived from an EMBL/GenBank/DDBJ whole genome shotgun (WGS) entry which is preliminary data.</text>
</comment>
<sequence>MRSMSDTLARLARLQARQHEPAPSNAPLVELDGFGSNPGRLQARLHVPQAVAKHPALVVVLHGCTQTAATYDDGTGWSRLADDHGFVVLYPQQTRQNNPHTCFNWFVPGNIRRGSGEALSIRQMIDAVVKRHAIDEARIFITGLSAGGAMANVMLATYPEVFAAGAIIAGLPYGIAGTASEAFDRMRGHGLPDAARLQAILRAASSHQGPWPRISVWHGARDTTVVPANADAIVTQWQGVHGIDGAMARHEAGDGYTVTSWMDAKGRVAVEHVALADLAHGTPIDAADGYGKSGPYILDARLSSTLQMARAWGLIPSNERHGLRPRRTAPLAKEPDNVHKNDGPKSIQHVIESALRSAGLMK</sequence>
<dbReference type="Pfam" id="PF10503">
    <property type="entry name" value="Esterase_PHB"/>
    <property type="match status" value="1"/>
</dbReference>